<comment type="caution">
    <text evidence="1">The sequence shown here is derived from an EMBL/GenBank/DDBJ whole genome shotgun (WGS) entry which is preliminary data.</text>
</comment>
<name>A0A8X6WZZ6_9ARAC</name>
<dbReference type="Proteomes" id="UP000886998">
    <property type="component" value="Unassembled WGS sequence"/>
</dbReference>
<evidence type="ECO:0000313" key="1">
    <source>
        <dbReference type="EMBL" id="GFY43356.1"/>
    </source>
</evidence>
<accession>A0A8X6WZZ6</accession>
<proteinExistence type="predicted"/>
<organism evidence="1 2">
    <name type="scientific">Trichonephila inaurata madagascariensis</name>
    <dbReference type="NCBI Taxonomy" id="2747483"/>
    <lineage>
        <taxon>Eukaryota</taxon>
        <taxon>Metazoa</taxon>
        <taxon>Ecdysozoa</taxon>
        <taxon>Arthropoda</taxon>
        <taxon>Chelicerata</taxon>
        <taxon>Arachnida</taxon>
        <taxon>Araneae</taxon>
        <taxon>Araneomorphae</taxon>
        <taxon>Entelegynae</taxon>
        <taxon>Araneoidea</taxon>
        <taxon>Nephilidae</taxon>
        <taxon>Trichonephila</taxon>
        <taxon>Trichonephila inaurata</taxon>
    </lineage>
</organism>
<protein>
    <submittedName>
        <fullName evidence="1">Uncharacterized protein</fullName>
    </submittedName>
</protein>
<keyword evidence="2" id="KW-1185">Reference proteome</keyword>
<dbReference type="OrthoDB" id="6442499at2759"/>
<evidence type="ECO:0000313" key="2">
    <source>
        <dbReference type="Proteomes" id="UP000886998"/>
    </source>
</evidence>
<gene>
    <name evidence="1" type="primary">NCL1_49061</name>
    <name evidence="1" type="ORF">TNIN_90681</name>
</gene>
<reference evidence="1" key="1">
    <citation type="submission" date="2020-08" db="EMBL/GenBank/DDBJ databases">
        <title>Multicomponent nature underlies the extraordinary mechanical properties of spider dragline silk.</title>
        <authorList>
            <person name="Kono N."/>
            <person name="Nakamura H."/>
            <person name="Mori M."/>
            <person name="Yoshida Y."/>
            <person name="Ohtoshi R."/>
            <person name="Malay A.D."/>
            <person name="Moran D.A.P."/>
            <person name="Tomita M."/>
            <person name="Numata K."/>
            <person name="Arakawa K."/>
        </authorList>
    </citation>
    <scope>NUCLEOTIDE SEQUENCE</scope>
</reference>
<dbReference type="EMBL" id="BMAV01003629">
    <property type="protein sequence ID" value="GFY43356.1"/>
    <property type="molecule type" value="Genomic_DNA"/>
</dbReference>
<dbReference type="AlphaFoldDB" id="A0A8X6WZZ6"/>
<sequence length="445" mass="53204">MIFYNPTVPTLQQMSFAVIAVKICTDLEVMALTEKYGHTSFLIPSKEMHRFLNKELPQLLPGSPARKTYKLLIDDSKDIFCMHDSGSMYYSGISKFINDIDYNFIPDRTLIAHRFEDNNLPCMMWEELISKKISTLPLPQSMKSKLMPLMRCICVEIDQWKKHHEDIFQFHCIDFQRYFCWNTHGKIDRVKTAKSLINDESLSITERYNLARRYVFVSDVISLWEKLPPLFKIKVKRLHDDDAEKVWCQYLATRTDENLNRIIRISLYNPFNLRACFSVLKQDEKAKWLKDYILDKRIHYEDLCLCLSLLEKSQQELIFIECSSEILQYYLVWPLQNKFLDVLKSVSPYMSVYDYSDIFYFIVYERIMIGWKDFDYVRLLNEFWWQTPNTFNELLKDDEVYQKILPVISCELNNSFPNEVILENYQVDAFDFHYVGIKYRIHCCN</sequence>